<protein>
    <submittedName>
        <fullName evidence="2">Uncharacterized protein</fullName>
    </submittedName>
</protein>
<evidence type="ECO:0000313" key="2">
    <source>
        <dbReference type="EMBL" id="KAG8188399.1"/>
    </source>
</evidence>
<dbReference type="AlphaFoldDB" id="A0AAV6UW45"/>
<dbReference type="EMBL" id="JAFNEN010000239">
    <property type="protein sequence ID" value="KAG8188399.1"/>
    <property type="molecule type" value="Genomic_DNA"/>
</dbReference>
<dbReference type="Proteomes" id="UP000827092">
    <property type="component" value="Unassembled WGS sequence"/>
</dbReference>
<keyword evidence="3" id="KW-1185">Reference proteome</keyword>
<accession>A0AAV6UW45</accession>
<sequence length="312" mass="34534">MLQHNGGLATHIEISLHLGNTSSYIYFDVPRLQLQIANWKQNGEIVCELPQNRARSTVKQITRECGSLILLKNESDLQDFVLSCAHLPYSVISSPGVVLTTNHLPHPPPLASEEASHEVPSSPAEARPHHETSIFFSRAFLIFSIQNDEDSLSSLFFYIDDDATLLALKAIIRGRIMFSGNETNRNCGQPFMSTDSVPSLTNQSPANNNGTILNEARQAKSQTCLMSGGVLCPDTRPKVGVKPLGVGNRWGCSGAVDSDLVDSKDFRQMSRIREYSRDICPVSKRSSARWIPIRYRGITRIPHLTSCDNLSN</sequence>
<comment type="caution">
    <text evidence="2">The sequence shown here is derived from an EMBL/GenBank/DDBJ whole genome shotgun (WGS) entry which is preliminary data.</text>
</comment>
<feature type="region of interest" description="Disordered" evidence="1">
    <location>
        <begin position="104"/>
        <end position="126"/>
    </location>
</feature>
<reference evidence="2 3" key="1">
    <citation type="journal article" date="2022" name="Nat. Ecol. Evol.">
        <title>A masculinizing supergene underlies an exaggerated male reproductive morph in a spider.</title>
        <authorList>
            <person name="Hendrickx F."/>
            <person name="De Corte Z."/>
            <person name="Sonet G."/>
            <person name="Van Belleghem S.M."/>
            <person name="Kostlbacher S."/>
            <person name="Vangestel C."/>
        </authorList>
    </citation>
    <scope>NUCLEOTIDE SEQUENCE [LARGE SCALE GENOMIC DNA]</scope>
    <source>
        <strain evidence="2">W744_W776</strain>
    </source>
</reference>
<evidence type="ECO:0000256" key="1">
    <source>
        <dbReference type="SAM" id="MobiDB-lite"/>
    </source>
</evidence>
<evidence type="ECO:0000313" key="3">
    <source>
        <dbReference type="Proteomes" id="UP000827092"/>
    </source>
</evidence>
<name>A0AAV6UW45_9ARAC</name>
<gene>
    <name evidence="2" type="ORF">JTE90_019300</name>
</gene>
<organism evidence="2 3">
    <name type="scientific">Oedothorax gibbosus</name>
    <dbReference type="NCBI Taxonomy" id="931172"/>
    <lineage>
        <taxon>Eukaryota</taxon>
        <taxon>Metazoa</taxon>
        <taxon>Ecdysozoa</taxon>
        <taxon>Arthropoda</taxon>
        <taxon>Chelicerata</taxon>
        <taxon>Arachnida</taxon>
        <taxon>Araneae</taxon>
        <taxon>Araneomorphae</taxon>
        <taxon>Entelegynae</taxon>
        <taxon>Araneoidea</taxon>
        <taxon>Linyphiidae</taxon>
        <taxon>Erigoninae</taxon>
        <taxon>Oedothorax</taxon>
    </lineage>
</organism>
<proteinExistence type="predicted"/>